<gene>
    <name evidence="1" type="ORF">RhiirC2_785354</name>
</gene>
<evidence type="ECO:0000313" key="1">
    <source>
        <dbReference type="EMBL" id="PKK66005.1"/>
    </source>
</evidence>
<dbReference type="AlphaFoldDB" id="A0A2N1MWK3"/>
<accession>A0A2N1MWK3</accession>
<dbReference type="Proteomes" id="UP000233469">
    <property type="component" value="Unassembled WGS sequence"/>
</dbReference>
<organism evidence="1 2">
    <name type="scientific">Rhizophagus irregularis</name>
    <dbReference type="NCBI Taxonomy" id="588596"/>
    <lineage>
        <taxon>Eukaryota</taxon>
        <taxon>Fungi</taxon>
        <taxon>Fungi incertae sedis</taxon>
        <taxon>Mucoromycota</taxon>
        <taxon>Glomeromycotina</taxon>
        <taxon>Glomeromycetes</taxon>
        <taxon>Glomerales</taxon>
        <taxon>Glomeraceae</taxon>
        <taxon>Rhizophagus</taxon>
    </lineage>
</organism>
<reference evidence="1 2" key="2">
    <citation type="submission" date="2017-10" db="EMBL/GenBank/DDBJ databases">
        <title>Extensive intraspecific genome diversity in a model arbuscular mycorrhizal fungus.</title>
        <authorList>
            <person name="Chen E.C.H."/>
            <person name="Morin E."/>
            <person name="Baudet D."/>
            <person name="Noel J."/>
            <person name="Ndikumana S."/>
            <person name="Charron P."/>
            <person name="St-Onge C."/>
            <person name="Giorgi J."/>
            <person name="Grigoriev I.V."/>
            <person name="Roux C."/>
            <person name="Martin F.M."/>
            <person name="Corradi N."/>
        </authorList>
    </citation>
    <scope>NUCLEOTIDE SEQUENCE [LARGE SCALE GENOMIC DNA]</scope>
    <source>
        <strain evidence="1 2">C2</strain>
    </source>
</reference>
<name>A0A2N1MWK3_9GLOM</name>
<evidence type="ECO:0000313" key="2">
    <source>
        <dbReference type="Proteomes" id="UP000233469"/>
    </source>
</evidence>
<sequence>MKTVIRLTWMMWIFHLKIHPYQSRSGKFSKLNSKHTFVLGINASACWKSGTAGVLKTIFGIQ</sequence>
<proteinExistence type="predicted"/>
<reference evidence="1 2" key="1">
    <citation type="submission" date="2016-04" db="EMBL/GenBank/DDBJ databases">
        <title>Genome analyses suggest a sexual origin of heterokaryosis in a supposedly ancient asexual fungus.</title>
        <authorList>
            <person name="Ropars J."/>
            <person name="Sedzielewska K."/>
            <person name="Noel J."/>
            <person name="Charron P."/>
            <person name="Farinelli L."/>
            <person name="Marton T."/>
            <person name="Kruger M."/>
            <person name="Pelin A."/>
            <person name="Brachmann A."/>
            <person name="Corradi N."/>
        </authorList>
    </citation>
    <scope>NUCLEOTIDE SEQUENCE [LARGE SCALE GENOMIC DNA]</scope>
    <source>
        <strain evidence="1 2">C2</strain>
    </source>
</reference>
<protein>
    <submittedName>
        <fullName evidence="1">Uncharacterized protein</fullName>
    </submittedName>
</protein>
<dbReference type="EMBL" id="LLXL01001160">
    <property type="protein sequence ID" value="PKK66005.1"/>
    <property type="molecule type" value="Genomic_DNA"/>
</dbReference>
<comment type="caution">
    <text evidence="1">The sequence shown here is derived from an EMBL/GenBank/DDBJ whole genome shotgun (WGS) entry which is preliminary data.</text>
</comment>